<accession>A0A0N4VZ66</accession>
<evidence type="ECO:0000313" key="2">
    <source>
        <dbReference type="Proteomes" id="UP000268014"/>
    </source>
</evidence>
<name>A0A0N4VZ66_HAEPC</name>
<evidence type="ECO:0000313" key="1">
    <source>
        <dbReference type="EMBL" id="VDO15673.1"/>
    </source>
</evidence>
<gene>
    <name evidence="1" type="ORF">HPLM_LOCUS2582</name>
</gene>
<sequence length="204" mass="23464">MHIKDVHEWPLVNKFIIPLLAEISRFISYFQDDLTGPYTSCGHGPLGESRPGVLVAGSKAHEEARKVILTKSFQRDLPRASPYGGTSICGEKNALDRIYCRKEIFYPNATCPLYAMMATMHINTLRLAEHTVQRRVLKTREIQRKYLSRKSKLEEKSSAKHLWRDLVLDEVLRNRLIALQGKHYDSSEMIADLMAADDRYECEL</sequence>
<dbReference type="AlphaFoldDB" id="A0A0N4VZ66"/>
<organism evidence="3">
    <name type="scientific">Haemonchus placei</name>
    <name type="common">Barber's pole worm</name>
    <dbReference type="NCBI Taxonomy" id="6290"/>
    <lineage>
        <taxon>Eukaryota</taxon>
        <taxon>Metazoa</taxon>
        <taxon>Ecdysozoa</taxon>
        <taxon>Nematoda</taxon>
        <taxon>Chromadorea</taxon>
        <taxon>Rhabditida</taxon>
        <taxon>Rhabditina</taxon>
        <taxon>Rhabditomorpha</taxon>
        <taxon>Strongyloidea</taxon>
        <taxon>Trichostrongylidae</taxon>
        <taxon>Haemonchus</taxon>
    </lineage>
</organism>
<reference evidence="3" key="1">
    <citation type="submission" date="2017-02" db="UniProtKB">
        <authorList>
            <consortium name="WormBaseParasite"/>
        </authorList>
    </citation>
    <scope>IDENTIFICATION</scope>
</reference>
<protein>
    <submittedName>
        <fullName evidence="1 3">Uncharacterized protein</fullName>
    </submittedName>
</protein>
<evidence type="ECO:0000313" key="3">
    <source>
        <dbReference type="WBParaSite" id="HPLM_0000258701-mRNA-1"/>
    </source>
</evidence>
<proteinExistence type="predicted"/>
<dbReference type="EMBL" id="UZAF01005743">
    <property type="protein sequence ID" value="VDO15673.1"/>
    <property type="molecule type" value="Genomic_DNA"/>
</dbReference>
<dbReference type="OrthoDB" id="5854216at2759"/>
<reference evidence="1 2" key="2">
    <citation type="submission" date="2018-11" db="EMBL/GenBank/DDBJ databases">
        <authorList>
            <consortium name="Pathogen Informatics"/>
        </authorList>
    </citation>
    <scope>NUCLEOTIDE SEQUENCE [LARGE SCALE GENOMIC DNA]</scope>
    <source>
        <strain evidence="1 2">MHpl1</strain>
    </source>
</reference>
<dbReference type="Proteomes" id="UP000268014">
    <property type="component" value="Unassembled WGS sequence"/>
</dbReference>
<keyword evidence="2" id="KW-1185">Reference proteome</keyword>
<dbReference type="WBParaSite" id="HPLM_0000258701-mRNA-1">
    <property type="protein sequence ID" value="HPLM_0000258701-mRNA-1"/>
    <property type="gene ID" value="HPLM_0000258701"/>
</dbReference>